<comment type="caution">
    <text evidence="1">The sequence shown here is derived from an EMBL/GenBank/DDBJ whole genome shotgun (WGS) entry which is preliminary data.</text>
</comment>
<dbReference type="OrthoDB" id="7014625at2"/>
<evidence type="ECO:0000313" key="2">
    <source>
        <dbReference type="Proteomes" id="UP000306635"/>
    </source>
</evidence>
<organism evidence="1 2">
    <name type="scientific">Pseudomonas nicosulfuronedens</name>
    <dbReference type="NCBI Taxonomy" id="2571105"/>
    <lineage>
        <taxon>Bacteria</taxon>
        <taxon>Pseudomonadati</taxon>
        <taxon>Pseudomonadota</taxon>
        <taxon>Gammaproteobacteria</taxon>
        <taxon>Pseudomonadales</taxon>
        <taxon>Pseudomonadaceae</taxon>
        <taxon>Pseudomonas</taxon>
    </lineage>
</organism>
<proteinExistence type="predicted"/>
<name>A0A5R9QKI4_9PSED</name>
<evidence type="ECO:0008006" key="3">
    <source>
        <dbReference type="Google" id="ProtNLM"/>
    </source>
</evidence>
<dbReference type="EMBL" id="SWDV01000086">
    <property type="protein sequence ID" value="TLX69711.1"/>
    <property type="molecule type" value="Genomic_DNA"/>
</dbReference>
<dbReference type="AlphaFoldDB" id="A0A5R9QKI4"/>
<sequence>MPAGLKAFLARLERADSDPGETTQLFIFDQSQNPELTGSLRASSLGLPYTALPLFAGTGNLHMASHGPLWCQFPPHSTLSRGALYRASKYANGIALEAEDPIAAQLHARDLLYLREGAGLSLSAYYRPAKWAALALTAQPGLFGPWRRVYSPAPKHIGNPRGPWLRWDAPAAGDPLVPPYRQPPETAAIHRTLRWLYWLDQYFETFGQPSPAQLPALLSNLEFLTEHDIIEADWLLNLARLCLGGPLVERANVLSILEEPNAAFNHYLQLQALRP</sequence>
<accession>A0A5R9QKI4</accession>
<reference evidence="1 2" key="1">
    <citation type="submission" date="2019-04" db="EMBL/GenBank/DDBJ databases">
        <authorList>
            <person name="Li M."/>
        </authorList>
    </citation>
    <scope>NUCLEOTIDE SEQUENCE [LARGE SCALE GENOMIC DNA]</scope>
    <source>
        <strain evidence="1 2">LAM1902</strain>
    </source>
</reference>
<gene>
    <name evidence="1" type="ORF">FAS41_30320</name>
</gene>
<protein>
    <recommendedName>
        <fullName evidence="3">DUF4123 domain-containing protein</fullName>
    </recommendedName>
</protein>
<keyword evidence="2" id="KW-1185">Reference proteome</keyword>
<dbReference type="Proteomes" id="UP000306635">
    <property type="component" value="Unassembled WGS sequence"/>
</dbReference>
<evidence type="ECO:0000313" key="1">
    <source>
        <dbReference type="EMBL" id="TLX69711.1"/>
    </source>
</evidence>
<dbReference type="RefSeq" id="WP_138526960.1">
    <property type="nucleotide sequence ID" value="NZ_SWDV01000086.1"/>
</dbReference>